<organism evidence="1 2">
    <name type="scientific">Colletotrichum truncatum</name>
    <name type="common">Anthracnose fungus</name>
    <name type="synonym">Colletotrichum capsici</name>
    <dbReference type="NCBI Taxonomy" id="5467"/>
    <lineage>
        <taxon>Eukaryota</taxon>
        <taxon>Fungi</taxon>
        <taxon>Dikarya</taxon>
        <taxon>Ascomycota</taxon>
        <taxon>Pezizomycotina</taxon>
        <taxon>Sordariomycetes</taxon>
        <taxon>Hypocreomycetidae</taxon>
        <taxon>Glomerellales</taxon>
        <taxon>Glomerellaceae</taxon>
        <taxon>Colletotrichum</taxon>
        <taxon>Colletotrichum truncatum species complex</taxon>
    </lineage>
</organism>
<protein>
    <submittedName>
        <fullName evidence="1">Uncharacterized protein</fullName>
    </submittedName>
</protein>
<reference evidence="1 2" key="1">
    <citation type="journal article" date="2020" name="Phytopathology">
        <title>Genome Sequence Resources of Colletotrichum truncatum, C. plurivorum, C. musicola, and C. sojae: Four Species Pathogenic to Soybean (Glycine max).</title>
        <authorList>
            <person name="Rogerio F."/>
            <person name="Boufleur T.R."/>
            <person name="Ciampi-Guillardi M."/>
            <person name="Sukno S.A."/>
            <person name="Thon M.R."/>
            <person name="Massola Junior N.S."/>
            <person name="Baroncelli R."/>
        </authorList>
    </citation>
    <scope>NUCLEOTIDE SEQUENCE [LARGE SCALE GENOMIC DNA]</scope>
    <source>
        <strain evidence="1 2">CMES1059</strain>
    </source>
</reference>
<sequence>MSRSTVGTTRYAIPGKIDNEPIDAERRLIYITDLDCWSILALVKTAPESLASLLGDFLQKHICARASVSVSFASIGPPIFALNFHMPFRVWRTSNELLRDKRIKKSNGKPLRTSHDVSFLMSSLATSESSEVHGIYAGHVACMVSGRDKWRWTAHLAIDTWFDMDEDIPGKVMRYHYDLEESGIELDPLSCGNDDAKLPILDPRTYFLRIVGIRFSHIKGESDLLFQNCNEGVTNLFQGQKQLFSKLRPFSSGSDFEKHEGEFETLEKSLEELKEVLNESLDDLHETLKTVESFLSSEVYFFSNHNGQPGDASEFYPFLSNIRGDFNELARLFGFFNSLKDKCDDMMENCKIMI</sequence>
<accession>A0ACC3YPK6</accession>
<comment type="caution">
    <text evidence="1">The sequence shown here is derived from an EMBL/GenBank/DDBJ whole genome shotgun (WGS) entry which is preliminary data.</text>
</comment>
<dbReference type="EMBL" id="VUJX02000007">
    <property type="protein sequence ID" value="KAL0933848.1"/>
    <property type="molecule type" value="Genomic_DNA"/>
</dbReference>
<evidence type="ECO:0000313" key="2">
    <source>
        <dbReference type="Proteomes" id="UP000805649"/>
    </source>
</evidence>
<name>A0ACC3YPK6_COLTU</name>
<gene>
    <name evidence="1" type="ORF">CTRU02_210647</name>
</gene>
<keyword evidence="2" id="KW-1185">Reference proteome</keyword>
<proteinExistence type="predicted"/>
<evidence type="ECO:0000313" key="1">
    <source>
        <dbReference type="EMBL" id="KAL0933848.1"/>
    </source>
</evidence>
<dbReference type="Proteomes" id="UP000805649">
    <property type="component" value="Unassembled WGS sequence"/>
</dbReference>